<evidence type="ECO:0000313" key="2">
    <source>
        <dbReference type="EMBL" id="PLV22171.1"/>
    </source>
</evidence>
<sequence>MCEILWLISNGDFGIFARYFLMAQLKGKVVGGVSLFAGKPAATGFCERLQYSVGLVDAGSLAKSVRLDQG</sequence>
<reference evidence="3 4" key="1">
    <citation type="submission" date="2017-12" db="EMBL/GenBank/DDBJ databases">
        <title>Detection of the carbapenemase gene blaVIM-5 in members of the Pseudomonas putida group isolated from polluted Nigerian wetlands.</title>
        <authorList>
            <person name="Adelowo O."/>
            <person name="Vollmers J."/>
            <person name="Maeusezahl I."/>
            <person name="Kaster A.-K."/>
            <person name="Mueller J.A."/>
        </authorList>
    </citation>
    <scope>NUCLEOTIDE SEQUENCE [LARGE SCALE GENOMIC DNA]</scope>
    <source>
        <strain evidence="2 3">MR119</strain>
        <strain evidence="1 4">MR144</strain>
    </source>
</reference>
<proteinExistence type="predicted"/>
<organism evidence="1 4">
    <name type="scientific">Pseudomonas guariconensis</name>
    <dbReference type="NCBI Taxonomy" id="1288410"/>
    <lineage>
        <taxon>Bacteria</taxon>
        <taxon>Pseudomonadati</taxon>
        <taxon>Pseudomonadota</taxon>
        <taxon>Gammaproteobacteria</taxon>
        <taxon>Pseudomonadales</taxon>
        <taxon>Pseudomonadaceae</taxon>
        <taxon>Pseudomonas</taxon>
    </lineage>
</organism>
<dbReference type="Proteomes" id="UP000234839">
    <property type="component" value="Unassembled WGS sequence"/>
</dbReference>
<evidence type="ECO:0000313" key="1">
    <source>
        <dbReference type="EMBL" id="PLV16532.1"/>
    </source>
</evidence>
<protein>
    <submittedName>
        <fullName evidence="1">Uncharacterized protein</fullName>
    </submittedName>
</protein>
<dbReference type="EMBL" id="PJCQ01000023">
    <property type="protein sequence ID" value="PLV16532.1"/>
    <property type="molecule type" value="Genomic_DNA"/>
</dbReference>
<dbReference type="EMBL" id="PJCP01000021">
    <property type="protein sequence ID" value="PLV22171.1"/>
    <property type="molecule type" value="Genomic_DNA"/>
</dbReference>
<evidence type="ECO:0000313" key="3">
    <source>
        <dbReference type="Proteomes" id="UP000234839"/>
    </source>
</evidence>
<name>A0AAX0VRU2_9PSED</name>
<dbReference type="Proteomes" id="UP000234878">
    <property type="component" value="Unassembled WGS sequence"/>
</dbReference>
<comment type="caution">
    <text evidence="1">The sequence shown here is derived from an EMBL/GenBank/DDBJ whole genome shotgun (WGS) entry which is preliminary data.</text>
</comment>
<accession>A0AAX0VRU2</accession>
<evidence type="ECO:0000313" key="4">
    <source>
        <dbReference type="Proteomes" id="UP000234878"/>
    </source>
</evidence>
<keyword evidence="3" id="KW-1185">Reference proteome</keyword>
<gene>
    <name evidence="1" type="ORF">CXG49_21030</name>
    <name evidence="2" type="ORF">CXG53_21350</name>
</gene>
<dbReference type="AlphaFoldDB" id="A0AAX0VRU2"/>